<evidence type="ECO:0000313" key="9">
    <source>
        <dbReference type="EMBL" id="MBC6613358.1"/>
    </source>
</evidence>
<dbReference type="RefSeq" id="WP_187321558.1">
    <property type="nucleotide sequence ID" value="NZ_JACSCY010000030.1"/>
</dbReference>
<dbReference type="EMBL" id="JACSCY010000030">
    <property type="protein sequence ID" value="MBC6613358.1"/>
    <property type="molecule type" value="Genomic_DNA"/>
</dbReference>
<keyword evidence="10" id="KW-1185">Reference proteome</keyword>
<keyword evidence="2 7" id="KW-0813">Transport</keyword>
<organism evidence="9 10">
    <name type="scientific">Hymenobacter citatus</name>
    <dbReference type="NCBI Taxonomy" id="2763506"/>
    <lineage>
        <taxon>Bacteria</taxon>
        <taxon>Pseudomonadati</taxon>
        <taxon>Bacteroidota</taxon>
        <taxon>Cytophagia</taxon>
        <taxon>Cytophagales</taxon>
        <taxon>Hymenobacteraceae</taxon>
        <taxon>Hymenobacter</taxon>
    </lineage>
</organism>
<dbReference type="PROSITE" id="PS50928">
    <property type="entry name" value="ABC_TM1"/>
    <property type="match status" value="1"/>
</dbReference>
<dbReference type="InterPro" id="IPR000515">
    <property type="entry name" value="MetI-like"/>
</dbReference>
<dbReference type="CDD" id="cd06261">
    <property type="entry name" value="TM_PBP2"/>
    <property type="match status" value="1"/>
</dbReference>
<evidence type="ECO:0000256" key="5">
    <source>
        <dbReference type="ARBA" id="ARBA00022989"/>
    </source>
</evidence>
<dbReference type="PANTHER" id="PTHR43386:SF1">
    <property type="entry name" value="D,D-DIPEPTIDE TRANSPORT SYSTEM PERMEASE PROTEIN DDPC-RELATED"/>
    <property type="match status" value="1"/>
</dbReference>
<evidence type="ECO:0000259" key="8">
    <source>
        <dbReference type="PROSITE" id="PS50928"/>
    </source>
</evidence>
<keyword evidence="4 7" id="KW-0812">Transmembrane</keyword>
<gene>
    <name evidence="9" type="ORF">H8B15_20725</name>
</gene>
<accession>A0ABR7MQM0</accession>
<proteinExistence type="inferred from homology"/>
<feature type="transmembrane region" description="Helical" evidence="7">
    <location>
        <begin position="243"/>
        <end position="261"/>
    </location>
</feature>
<comment type="subcellular location">
    <subcellularLocation>
        <location evidence="1 7">Cell membrane</location>
        <topology evidence="1 7">Multi-pass membrane protein</topology>
    </subcellularLocation>
</comment>
<evidence type="ECO:0000256" key="3">
    <source>
        <dbReference type="ARBA" id="ARBA00022475"/>
    </source>
</evidence>
<keyword evidence="3" id="KW-1003">Cell membrane</keyword>
<dbReference type="Proteomes" id="UP000622017">
    <property type="component" value="Unassembled WGS sequence"/>
</dbReference>
<feature type="transmembrane region" description="Helical" evidence="7">
    <location>
        <begin position="80"/>
        <end position="102"/>
    </location>
</feature>
<evidence type="ECO:0000256" key="1">
    <source>
        <dbReference type="ARBA" id="ARBA00004651"/>
    </source>
</evidence>
<name>A0ABR7MQM0_9BACT</name>
<evidence type="ECO:0000256" key="2">
    <source>
        <dbReference type="ARBA" id="ARBA00022448"/>
    </source>
</evidence>
<feature type="transmembrane region" description="Helical" evidence="7">
    <location>
        <begin position="140"/>
        <end position="159"/>
    </location>
</feature>
<feature type="transmembrane region" description="Helical" evidence="7">
    <location>
        <begin position="114"/>
        <end position="134"/>
    </location>
</feature>
<evidence type="ECO:0000313" key="10">
    <source>
        <dbReference type="Proteomes" id="UP000622017"/>
    </source>
</evidence>
<comment type="similarity">
    <text evidence="7">Belongs to the binding-protein-dependent transport system permease family.</text>
</comment>
<evidence type="ECO:0000256" key="7">
    <source>
        <dbReference type="RuleBase" id="RU363032"/>
    </source>
</evidence>
<keyword evidence="5 7" id="KW-1133">Transmembrane helix</keyword>
<dbReference type="SUPFAM" id="SSF161098">
    <property type="entry name" value="MetI-like"/>
    <property type="match status" value="1"/>
</dbReference>
<dbReference type="PANTHER" id="PTHR43386">
    <property type="entry name" value="OLIGOPEPTIDE TRANSPORT SYSTEM PERMEASE PROTEIN APPC"/>
    <property type="match status" value="1"/>
</dbReference>
<evidence type="ECO:0000256" key="4">
    <source>
        <dbReference type="ARBA" id="ARBA00022692"/>
    </source>
</evidence>
<dbReference type="InterPro" id="IPR035906">
    <property type="entry name" value="MetI-like_sf"/>
</dbReference>
<comment type="caution">
    <text evidence="9">The sequence shown here is derived from an EMBL/GenBank/DDBJ whole genome shotgun (WGS) entry which is preliminary data.</text>
</comment>
<protein>
    <submittedName>
        <fullName evidence="9">ABC transporter permease</fullName>
    </submittedName>
</protein>
<reference evidence="9 10" key="1">
    <citation type="submission" date="2020-08" db="EMBL/GenBank/DDBJ databases">
        <title>Hymenobacter sp.</title>
        <authorList>
            <person name="Kim M.K."/>
        </authorList>
    </citation>
    <scope>NUCLEOTIDE SEQUENCE [LARGE SCALE GENOMIC DNA]</scope>
    <source>
        <strain evidence="9 10">BT507</strain>
    </source>
</reference>
<dbReference type="InterPro" id="IPR050366">
    <property type="entry name" value="BP-dependent_transpt_permease"/>
</dbReference>
<keyword evidence="6 7" id="KW-0472">Membrane</keyword>
<dbReference type="Pfam" id="PF00528">
    <property type="entry name" value="BPD_transp_1"/>
    <property type="match status" value="1"/>
</dbReference>
<sequence>MSVSLYFADWRRRVAIGWLCLLLVSAVAAPWLPLPFAPDQLDLSATLQPPGTAGHWLGTDPYGRDVLALLLFGARTALRLSLPAAVLTTILGTLLGATAGFYRNSPLPIDSIVMGLMAVISSIPRLILVLALAAVQPPSINTLLVLLLCTYWIGPARLVRAEMLRTREVPFIEAARATGIPAYRILLRHALPNTWQPALAVFPLSVASLIALETTLSFLGVGLPPEIASWGRLLAAFSIDPSAWWLLLYPAAVLFSTSLALRQLSK</sequence>
<feature type="domain" description="ABC transmembrane type-1" evidence="8">
    <location>
        <begin position="78"/>
        <end position="265"/>
    </location>
</feature>
<evidence type="ECO:0000256" key="6">
    <source>
        <dbReference type="ARBA" id="ARBA00023136"/>
    </source>
</evidence>
<dbReference type="Gene3D" id="1.10.3720.10">
    <property type="entry name" value="MetI-like"/>
    <property type="match status" value="1"/>
</dbReference>
<feature type="transmembrane region" description="Helical" evidence="7">
    <location>
        <begin position="198"/>
        <end position="223"/>
    </location>
</feature>